<dbReference type="PANTHER" id="PTHR14198:SF4">
    <property type="entry name" value="TRANSMEMBRANE 4 L6 FAMILY MEMBER 5"/>
    <property type="match status" value="1"/>
</dbReference>
<dbReference type="InterPro" id="IPR008661">
    <property type="entry name" value="L6_membrane"/>
</dbReference>
<keyword evidence="9" id="KW-1185">Reference proteome</keyword>
<keyword evidence="4 7" id="KW-1133">Transmembrane helix</keyword>
<comment type="caution">
    <text evidence="8">The sequence shown here is derived from an EMBL/GenBank/DDBJ whole genome shotgun (WGS) entry which is preliminary data.</text>
</comment>
<feature type="transmembrane region" description="Helical" evidence="7">
    <location>
        <begin position="121"/>
        <end position="140"/>
    </location>
</feature>
<dbReference type="Proteomes" id="UP000593571">
    <property type="component" value="Unassembled WGS sequence"/>
</dbReference>
<evidence type="ECO:0000256" key="2">
    <source>
        <dbReference type="ARBA" id="ARBA00006193"/>
    </source>
</evidence>
<proteinExistence type="inferred from homology"/>
<keyword evidence="5 7" id="KW-0472">Membrane</keyword>
<evidence type="ECO:0000256" key="3">
    <source>
        <dbReference type="ARBA" id="ARBA00022692"/>
    </source>
</evidence>
<comment type="subcellular location">
    <subcellularLocation>
        <location evidence="1">Membrane</location>
        <topology evidence="1">Multi-pass membrane protein</topology>
    </subcellularLocation>
</comment>
<feature type="transmembrane region" description="Helical" evidence="7">
    <location>
        <begin position="87"/>
        <end position="109"/>
    </location>
</feature>
<reference evidence="8 9" key="1">
    <citation type="journal article" date="2020" name="Nature">
        <title>Six reference-quality genomes reveal evolution of bat adaptations.</title>
        <authorList>
            <person name="Jebb D."/>
            <person name="Huang Z."/>
            <person name="Pippel M."/>
            <person name="Hughes G.M."/>
            <person name="Lavrichenko K."/>
            <person name="Devanna P."/>
            <person name="Winkler S."/>
            <person name="Jermiin L.S."/>
            <person name="Skirmuntt E.C."/>
            <person name="Katzourakis A."/>
            <person name="Burkitt-Gray L."/>
            <person name="Ray D.A."/>
            <person name="Sullivan K.A.M."/>
            <person name="Roscito J.G."/>
            <person name="Kirilenko B.M."/>
            <person name="Davalos L.M."/>
            <person name="Corthals A.P."/>
            <person name="Power M.L."/>
            <person name="Jones G."/>
            <person name="Ransome R.D."/>
            <person name="Dechmann D.K.N."/>
            <person name="Locatelli A.G."/>
            <person name="Puechmaille S.J."/>
            <person name="Fedrigo O."/>
            <person name="Jarvis E.D."/>
            <person name="Hiller M."/>
            <person name="Vernes S.C."/>
            <person name="Myers E.W."/>
            <person name="Teeling E.C."/>
        </authorList>
    </citation>
    <scope>NUCLEOTIDE SEQUENCE [LARGE SCALE GENOMIC DNA]</scope>
    <source>
        <strain evidence="8">MRouAeg1</strain>
        <tissue evidence="8">Muscle</tissue>
    </source>
</reference>
<dbReference type="AlphaFoldDB" id="A0A7J8GHG3"/>
<evidence type="ECO:0000256" key="6">
    <source>
        <dbReference type="SAM" id="MobiDB-lite"/>
    </source>
</evidence>
<gene>
    <name evidence="8" type="ORF">HJG63_019309</name>
</gene>
<protein>
    <submittedName>
        <fullName evidence="8">Transmembrane 4 L six family member 5</fullName>
    </submittedName>
</protein>
<dbReference type="EMBL" id="JACASE010000006">
    <property type="protein sequence ID" value="KAF6459370.1"/>
    <property type="molecule type" value="Genomic_DNA"/>
</dbReference>
<comment type="similarity">
    <text evidence="2">Belongs to the L6 tetraspanin family.</text>
</comment>
<evidence type="ECO:0000313" key="9">
    <source>
        <dbReference type="Proteomes" id="UP000593571"/>
    </source>
</evidence>
<keyword evidence="3 7" id="KW-0812">Transmembrane</keyword>
<feature type="region of interest" description="Disordered" evidence="6">
    <location>
        <begin position="34"/>
        <end position="63"/>
    </location>
</feature>
<dbReference type="GO" id="GO:0016020">
    <property type="term" value="C:membrane"/>
    <property type="evidence" value="ECO:0007669"/>
    <property type="project" value="UniProtKB-SubCell"/>
</dbReference>
<dbReference type="Pfam" id="PF05805">
    <property type="entry name" value="L6_membrane"/>
    <property type="match status" value="1"/>
</dbReference>
<evidence type="ECO:0000256" key="7">
    <source>
        <dbReference type="SAM" id="Phobius"/>
    </source>
</evidence>
<name>A0A7J8GHG3_ROUAE</name>
<evidence type="ECO:0000256" key="4">
    <source>
        <dbReference type="ARBA" id="ARBA00022989"/>
    </source>
</evidence>
<evidence type="ECO:0000256" key="5">
    <source>
        <dbReference type="ARBA" id="ARBA00023136"/>
    </source>
</evidence>
<dbReference type="PANTHER" id="PTHR14198">
    <property type="entry name" value="TRANSMEMBRANE 4 L6 FAMILY MEMBER 1-RELATED"/>
    <property type="match status" value="1"/>
</dbReference>
<organism evidence="8 9">
    <name type="scientific">Rousettus aegyptiacus</name>
    <name type="common">Egyptian fruit bat</name>
    <name type="synonym">Pteropus aegyptiacus</name>
    <dbReference type="NCBI Taxonomy" id="9407"/>
    <lineage>
        <taxon>Eukaryota</taxon>
        <taxon>Metazoa</taxon>
        <taxon>Chordata</taxon>
        <taxon>Craniata</taxon>
        <taxon>Vertebrata</taxon>
        <taxon>Euteleostomi</taxon>
        <taxon>Mammalia</taxon>
        <taxon>Eutheria</taxon>
        <taxon>Laurasiatheria</taxon>
        <taxon>Chiroptera</taxon>
        <taxon>Yinpterochiroptera</taxon>
        <taxon>Pteropodoidea</taxon>
        <taxon>Pteropodidae</taxon>
        <taxon>Rousettinae</taxon>
        <taxon>Rousettus</taxon>
    </lineage>
</organism>
<evidence type="ECO:0000313" key="8">
    <source>
        <dbReference type="EMBL" id="KAF6459370.1"/>
    </source>
</evidence>
<accession>A0A7J8GHG3</accession>
<feature type="compositionally biased region" description="Basic residues" evidence="6">
    <location>
        <begin position="54"/>
        <end position="63"/>
    </location>
</feature>
<sequence length="168" mass="18215">MENTQGRWAGEASWQNTEKVNKISCLKIQTSSSVYVHKSPSDPSNPQGPDPRQAKKQKKPRTHFRSLSPSFILPKGLILCTGKCDCFVGLSLIPLSLVCIVANALLLVPNGETTWTNYDHLSLQVWFMASFIRGGLMILYPGIAAVRAGGKGCCGAGCCGNRCRHAAH</sequence>
<evidence type="ECO:0000256" key="1">
    <source>
        <dbReference type="ARBA" id="ARBA00004141"/>
    </source>
</evidence>